<accession>A0A8S3UYL2</accession>
<organism evidence="1 2">
    <name type="scientific">Mytilus edulis</name>
    <name type="common">Blue mussel</name>
    <dbReference type="NCBI Taxonomy" id="6550"/>
    <lineage>
        <taxon>Eukaryota</taxon>
        <taxon>Metazoa</taxon>
        <taxon>Spiralia</taxon>
        <taxon>Lophotrochozoa</taxon>
        <taxon>Mollusca</taxon>
        <taxon>Bivalvia</taxon>
        <taxon>Autobranchia</taxon>
        <taxon>Pteriomorphia</taxon>
        <taxon>Mytilida</taxon>
        <taxon>Mytiloidea</taxon>
        <taxon>Mytilidae</taxon>
        <taxon>Mytilinae</taxon>
        <taxon>Mytilus</taxon>
    </lineage>
</organism>
<proteinExistence type="predicted"/>
<sequence length="1937" mass="222849">MFILQLSFSFCLESEGPCELIIPILEDMIFPKPACQSDTAFMSKGFSLEQWYRERKLVFDTVLPGHYVSELLEQTGLTSYIIDDTCHVKAHDVDGNGWKIDCSKNRLLPNISSYPLVCHLKSSCTEISCCMNVDFIEKTIELYLKLNQDLQLLEIGIGKHQLLLSLIGFDFGIDHEFRLLNVFRVRYNIYDLLSENEYLITLEVSVCWESYKPCSWSRYILHSTRLPKLQRKLQNDFRIKDFDLSDWTSERGINASFFSHLDLLRLYNDLDIGWYFSTVCAINTTQIKSFVSECSALIDVPVLPSTTKCKLYESCSNISCCIEVPELQRSFNMFLQLDTCNFKLTVGIEKLHYIQMLFDYNWGSNDSFWLNGIFKIQFLCEYFSYQIHQLHYAKKYRMSVALEVCMSSREPCSQNTTVLDSVDMPQEECDWRQNYTISDFAYNTWLGSKLSLQDISDKDLILQLKEETGIGFYLEKNTCADDFKDTVLQSNCSKFETRTLLDGPVMCDINEQCTAIDCCVYDKKTQENYKIFIHLNSCNDTVTVGIEKYKFSQSLLDFDWNHQHELYLGGIFRIQYKLEDLPGLKSFVVSMKVSICWSSNTECDYSVIVLENIVLEKEVCEWKKPFLKQDFSLTKWEAESGYTVNITLHGQALTDLLEDLGVSKYYEKNQCNRSESPYFPQSSDGWNIACPHTIQSTYSLPDNMVCSLSDTCTSVDCCVDIKLLGRSFHIYLDIDPCHYMLTVGIERMRFNKSLLDYSWGSVLAVSLYGVINLEFAIDDLPDDKMFIISLNVSVCLEANSSCSNNNSMVLRNVLLPKRQCKFTKDFVVEDFSLTKWMSDRDIIRTDVLKEYMLYQILEELDATPFLNEYSCDRSREPWGPTNNGWMHECPNYLTLPYLNGAETSCITLDTCTGIRCCVEAVSLGRSFVMSFELDACNFMLTITIEKFVHNESLVNYVYAIAIGIEKFQKIHSDELPTTREYVVSLTLGVCLESTEPNCMIRRVVADKTSLPKPSCDWNNGFSMQNFSLEQWAFSKGLDFENLSEVAVLQVLRDLDLSKYMKKPPCNRNNTFYNPKVNGWKNSCPVTTDLTELQPGMTCTLLSSCTKVDCCVDVDIIDHSFNVILQLDPCEEELINQRSHVFDQQIFWNTKLTKKPCKWHTGFKDPECIQEIQILPALYNNMNCYIDQTCTAVQCCVDVTELGKALEIGINVDPCDFRLTVRIEKLSFDVTLFDYVWGKQELLDLYGVIQISFTIDNLYEEKLYLVNLNVSVRFDARTQPQYNIIMKNNLLPKAVCDWTSDFYIQDFSLKYWLQDKGYQVEKSLPSNILYQLYEETNIGHYFLDNKCSKSHYPYDSSWTKDCGMNMTLPMLPSDISCYITDTCTGIQCCVMNNLLQQTFEVSFLLDSCLNRISISIEKIQYNSTLLDFKWGTYHSFRLQGIVRVEYSIEDLYTERYYLVNMRISFCYESAMPECESQNQFIVLQNTKLPKQQCDWTSDFHSPGFSLETWYNQHSLVPGSQLKDWMISELLNDLGISLYLNTKQCSRHSSLFFPSSNGCSSRVTLPDIPEPTSCYLDSSCTKVECCVDVDFIPYSFHTYLDIDPCKQMITVGIEKFHRNISLTNYQWGVQEEFWLAGVLRLSYKIDDFDGESQYLVSLNMSVCFESNKTCHMTAQILSNTWLKKTLCAWDNSYYISNFSLSTWLEKENMSVPLPSYGKMLLFEDTGLAPYLLNEECRADVTLFNRTVLTNAEVQQFSLAGIVNIKLIIEYLEEKHSYLVSKNISICTESQGTCDQDYVILENTMLPVLQCSSDGGFVKEVCPSTDGPENLSGPVSCNLDAACNKIRCCVDVEDLGRAMEVSMSLDHCNSKLTHRTGKIVRGNIIYRLQMGMLKLKSENSAHTEKMITRPTALLNWPPVELTVEGQVEASWPSVEQIVEG</sequence>
<keyword evidence="2" id="KW-1185">Reference proteome</keyword>
<comment type="caution">
    <text evidence="1">The sequence shown here is derived from an EMBL/GenBank/DDBJ whole genome shotgun (WGS) entry which is preliminary data.</text>
</comment>
<dbReference type="Proteomes" id="UP000683360">
    <property type="component" value="Unassembled WGS sequence"/>
</dbReference>
<protein>
    <submittedName>
        <fullName evidence="1">Uncharacterized protein</fullName>
    </submittedName>
</protein>
<dbReference type="EMBL" id="CAJPWZ010002905">
    <property type="protein sequence ID" value="CAG2247494.1"/>
    <property type="molecule type" value="Genomic_DNA"/>
</dbReference>
<gene>
    <name evidence="1" type="ORF">MEDL_59395</name>
</gene>
<evidence type="ECO:0000313" key="1">
    <source>
        <dbReference type="EMBL" id="CAG2247494.1"/>
    </source>
</evidence>
<name>A0A8S3UYL2_MYTED</name>
<evidence type="ECO:0000313" key="2">
    <source>
        <dbReference type="Proteomes" id="UP000683360"/>
    </source>
</evidence>
<dbReference type="OrthoDB" id="6118621at2759"/>
<reference evidence="1" key="1">
    <citation type="submission" date="2021-03" db="EMBL/GenBank/DDBJ databases">
        <authorList>
            <person name="Bekaert M."/>
        </authorList>
    </citation>
    <scope>NUCLEOTIDE SEQUENCE</scope>
</reference>